<keyword evidence="2" id="KW-1185">Reference proteome</keyword>
<proteinExistence type="predicted"/>
<reference evidence="1 2" key="1">
    <citation type="submission" date="2016-03" db="EMBL/GenBank/DDBJ databases">
        <title>Complete genome sequence of Thermococcus celer.</title>
        <authorList>
            <person name="Oger P.M."/>
        </authorList>
    </citation>
    <scope>NUCLEOTIDE SEQUENCE [LARGE SCALE GENOMIC DNA]</scope>
    <source>
        <strain evidence="1 2">Vu 13</strain>
    </source>
</reference>
<organism evidence="1 2">
    <name type="scientific">Thermococcus celer Vu 13 = JCM 8558</name>
    <dbReference type="NCBI Taxonomy" id="1293037"/>
    <lineage>
        <taxon>Archaea</taxon>
        <taxon>Methanobacteriati</taxon>
        <taxon>Methanobacteriota</taxon>
        <taxon>Thermococci</taxon>
        <taxon>Thermococcales</taxon>
        <taxon>Thermococcaceae</taxon>
        <taxon>Thermococcus</taxon>
    </lineage>
</organism>
<evidence type="ECO:0000313" key="2">
    <source>
        <dbReference type="Proteomes" id="UP000197156"/>
    </source>
</evidence>
<dbReference type="EMBL" id="CP014854">
    <property type="protein sequence ID" value="ASI99595.1"/>
    <property type="molecule type" value="Genomic_DNA"/>
</dbReference>
<accession>A0A218P3U4</accession>
<evidence type="ECO:0008006" key="3">
    <source>
        <dbReference type="Google" id="ProtNLM"/>
    </source>
</evidence>
<gene>
    <name evidence="1" type="ORF">A3L02_08510</name>
</gene>
<sequence length="401" mass="44145">MILKKGLVIIIGFMFMLGGVPLGGASGGMKLVILVSDNEADSAVAQNVADLLGAQLIVSPWGTYDPAASAEILSIDPDRVIIIGGPVAVPEEYTEDLEEFGIPYERWYGETRYETNLAVIEGLRDEFPAVFGEIKTVVLSNGRDVLAMEKYLEAMKLDPQGFEGKPILVLTDEGKENLTMAALEGFRGIVEVRYLATHLGMGGTAFPLNRDKLGDWMRSRFSGYEERILTFSPEGDEVHALLLSVQNKTERAGELLDGLQVPAAIKRLERAKEALQMAWDAYNSGEYSEAYRLAVVADFNADFVISRAYSEMRTVYQGSVRMRLEIEIHRLEIMVNVLRGKGYDVSELESLIAQAEKALSRGQYSLLLNDIIPRIRHGMKALRTGKTSYGGGNAGRKGGRP</sequence>
<name>A0A218P3U4_THECE</name>
<protein>
    <recommendedName>
        <fullName evidence="3">Cell wall-binding repeat 2 family protein</fullName>
    </recommendedName>
</protein>
<evidence type="ECO:0000313" key="1">
    <source>
        <dbReference type="EMBL" id="ASI99595.1"/>
    </source>
</evidence>
<dbReference type="Proteomes" id="UP000197156">
    <property type="component" value="Chromosome"/>
</dbReference>
<dbReference type="Gene3D" id="3.40.50.12090">
    <property type="match status" value="1"/>
</dbReference>
<dbReference type="AlphaFoldDB" id="A0A218P3U4"/>
<dbReference type="KEGG" id="tce:A3L02_08510"/>
<dbReference type="GeneID" id="33324798"/>
<dbReference type="OrthoDB" id="86217at2157"/>
<dbReference type="RefSeq" id="WP_088863516.1">
    <property type="nucleotide sequence ID" value="NZ_CP014854.1"/>
</dbReference>